<dbReference type="Proteomes" id="UP001281614">
    <property type="component" value="Unassembled WGS sequence"/>
</dbReference>
<name>A0AAD9YST5_COLKA</name>
<evidence type="ECO:0000313" key="2">
    <source>
        <dbReference type="Proteomes" id="UP001281614"/>
    </source>
</evidence>
<keyword evidence="2" id="KW-1185">Reference proteome</keyword>
<proteinExistence type="predicted"/>
<gene>
    <name evidence="1" type="ORF">CKAH01_12346</name>
</gene>
<organism evidence="1 2">
    <name type="scientific">Colletotrichum kahawae</name>
    <name type="common">Coffee berry disease fungus</name>
    <dbReference type="NCBI Taxonomy" id="34407"/>
    <lineage>
        <taxon>Eukaryota</taxon>
        <taxon>Fungi</taxon>
        <taxon>Dikarya</taxon>
        <taxon>Ascomycota</taxon>
        <taxon>Pezizomycotina</taxon>
        <taxon>Sordariomycetes</taxon>
        <taxon>Hypocreomycetidae</taxon>
        <taxon>Glomerellales</taxon>
        <taxon>Glomerellaceae</taxon>
        <taxon>Colletotrichum</taxon>
        <taxon>Colletotrichum gloeosporioides species complex</taxon>
    </lineage>
</organism>
<protein>
    <submittedName>
        <fullName evidence="1">Uncharacterized protein</fullName>
    </submittedName>
</protein>
<reference evidence="1" key="1">
    <citation type="submission" date="2023-02" db="EMBL/GenBank/DDBJ databases">
        <title>Colletotrichum kahawae CIFC_Que2 genome sequencing and assembly.</title>
        <authorList>
            <person name="Baroncelli R."/>
        </authorList>
    </citation>
    <scope>NUCLEOTIDE SEQUENCE</scope>
    <source>
        <strain evidence="1">CIFC_Que2</strain>
    </source>
</reference>
<sequence length="67" mass="7680">MAYTHVQLFHADLLRPVCCFKPSLPLLPQMSLIDMALCPNLSTWDWEHHQRTDCFSRSPALALADLI</sequence>
<accession>A0AAD9YST5</accession>
<dbReference type="EMBL" id="VYYT01000026">
    <property type="protein sequence ID" value="KAK2776573.1"/>
    <property type="molecule type" value="Genomic_DNA"/>
</dbReference>
<evidence type="ECO:0000313" key="1">
    <source>
        <dbReference type="EMBL" id="KAK2776573.1"/>
    </source>
</evidence>
<dbReference type="AlphaFoldDB" id="A0AAD9YST5"/>
<comment type="caution">
    <text evidence="1">The sequence shown here is derived from an EMBL/GenBank/DDBJ whole genome shotgun (WGS) entry which is preliminary data.</text>
</comment>